<proteinExistence type="predicted"/>
<sequence length="300" mass="33815">MLIQKGDILTLLMPSRIESNHTGYACLIDLYHQANTSDAKRVFFDFRRTTWFEANLCAVLGAIRELLLKNGKSFDVTNIGGSIKTILQKNKFLCDFGHFGMHDQYNTTVSYQKFNPTADGAFMTYIKNEMLAKPDFPSHSPALGKKISESIFELYENARTHGNCDLLHTCGQYFPQKIPARLDITIVDMGITIKKNVKEYLNQPLSGVEAIVWALQYGNTTKTGNISGGLGLDIMFKFIQENNGKVQIISSDGYWESRRGAISTHIFENFFPGTIVNIEFNLSDTNSYLLKEEISLDGIF</sequence>
<dbReference type="InterPro" id="IPR036890">
    <property type="entry name" value="HATPase_C_sf"/>
</dbReference>
<keyword evidence="2" id="KW-1185">Reference proteome</keyword>
<dbReference type="RefSeq" id="WP_264138251.1">
    <property type="nucleotide sequence ID" value="NZ_JAOYOD010000001.1"/>
</dbReference>
<organism evidence="1 2">
    <name type="scientific">Reichenbachiella ulvae</name>
    <dbReference type="NCBI Taxonomy" id="2980104"/>
    <lineage>
        <taxon>Bacteria</taxon>
        <taxon>Pseudomonadati</taxon>
        <taxon>Bacteroidota</taxon>
        <taxon>Cytophagia</taxon>
        <taxon>Cytophagales</taxon>
        <taxon>Reichenbachiellaceae</taxon>
        <taxon>Reichenbachiella</taxon>
    </lineage>
</organism>
<name>A0ABT3CV81_9BACT</name>
<reference evidence="1 2" key="1">
    <citation type="submission" date="2022-10" db="EMBL/GenBank/DDBJ databases">
        <title>Comparative genomics and taxonomic characterization of three novel marine species of genus Reichenbachiella exhibiting antioxidant and polysaccharide degradation activities.</title>
        <authorList>
            <person name="Muhammad N."/>
            <person name="Lee Y.-J."/>
            <person name="Ko J."/>
            <person name="Kim S.-G."/>
        </authorList>
    </citation>
    <scope>NUCLEOTIDE SEQUENCE [LARGE SCALE GENOMIC DNA]</scope>
    <source>
        <strain evidence="1 2">ABR2-5</strain>
    </source>
</reference>
<accession>A0ABT3CV81</accession>
<evidence type="ECO:0000313" key="2">
    <source>
        <dbReference type="Proteomes" id="UP001300692"/>
    </source>
</evidence>
<gene>
    <name evidence="1" type="ORF">N7U62_12185</name>
</gene>
<dbReference type="EMBL" id="JAOYOD010000001">
    <property type="protein sequence ID" value="MCV9387429.1"/>
    <property type="molecule type" value="Genomic_DNA"/>
</dbReference>
<dbReference type="Proteomes" id="UP001300692">
    <property type="component" value="Unassembled WGS sequence"/>
</dbReference>
<comment type="caution">
    <text evidence="1">The sequence shown here is derived from an EMBL/GenBank/DDBJ whole genome shotgun (WGS) entry which is preliminary data.</text>
</comment>
<evidence type="ECO:0000313" key="1">
    <source>
        <dbReference type="EMBL" id="MCV9387429.1"/>
    </source>
</evidence>
<protein>
    <submittedName>
        <fullName evidence="1">Uncharacterized protein</fullName>
    </submittedName>
</protein>
<dbReference type="Gene3D" id="3.30.565.10">
    <property type="entry name" value="Histidine kinase-like ATPase, C-terminal domain"/>
    <property type="match status" value="1"/>
</dbReference>